<dbReference type="PIRSF" id="PIRSF006603">
    <property type="entry name" value="DinF"/>
    <property type="match status" value="1"/>
</dbReference>
<feature type="transmembrane region" description="Helical" evidence="7">
    <location>
        <begin position="191"/>
        <end position="212"/>
    </location>
</feature>
<keyword evidence="9" id="KW-1185">Reference proteome</keyword>
<organism evidence="8 9">
    <name type="scientific">Lachnospira pectinoschiza</name>
    <dbReference type="NCBI Taxonomy" id="28052"/>
    <lineage>
        <taxon>Bacteria</taxon>
        <taxon>Bacillati</taxon>
        <taxon>Bacillota</taxon>
        <taxon>Clostridia</taxon>
        <taxon>Lachnospirales</taxon>
        <taxon>Lachnospiraceae</taxon>
        <taxon>Lachnospira</taxon>
    </lineage>
</organism>
<feature type="transmembrane region" description="Helical" evidence="7">
    <location>
        <begin position="280"/>
        <end position="302"/>
    </location>
</feature>
<gene>
    <name evidence="8" type="ORF">SAMN05216544_0681</name>
</gene>
<feature type="transmembrane region" description="Helical" evidence="7">
    <location>
        <begin position="12"/>
        <end position="33"/>
    </location>
</feature>
<dbReference type="Pfam" id="PF01554">
    <property type="entry name" value="MatE"/>
    <property type="match status" value="2"/>
</dbReference>
<proteinExistence type="predicted"/>
<reference evidence="9" key="1">
    <citation type="submission" date="2016-10" db="EMBL/GenBank/DDBJ databases">
        <authorList>
            <person name="Varghese N."/>
            <person name="Submissions S."/>
        </authorList>
    </citation>
    <scope>NUCLEOTIDE SEQUENCE [LARGE SCALE GENOMIC DNA]</scope>
    <source>
        <strain evidence="9">M83</strain>
    </source>
</reference>
<keyword evidence="6 7" id="KW-0472">Membrane</keyword>
<feature type="transmembrane region" description="Helical" evidence="7">
    <location>
        <begin position="133"/>
        <end position="157"/>
    </location>
</feature>
<dbReference type="GO" id="GO:0015297">
    <property type="term" value="F:antiporter activity"/>
    <property type="evidence" value="ECO:0007669"/>
    <property type="project" value="InterPro"/>
</dbReference>
<keyword evidence="5 7" id="KW-1133">Transmembrane helix</keyword>
<sequence>MKDLTKGNIIKLIIAFAVPVFFSMLLQMTYNLVDTKIIGYVLGESPLAAVGSTNSINTMIVGFLNGLTNGFAVIAAQYFGAKDINYLKKTVASSIRLGITISIVLTVLVLVFLKPLLIVLNTPADLLTEAYNYIFIVFLGMTLLMLYNVCAALLRAIGDSITPLYFLLFSVTLNIGADIFFMKIIPLGVRGAAIATVLSQGIAMVLCALYMVKKYEILRVSRIDFKRESSLDNKLLSTGLSMGFMNSLINIGSVTMQSAINSFGQNIILAHTTARRLTELFMMMFTVLGQTMATFCGQNLGAKQYKRIVKGLKSAILLGWIWCIFIVIIAYTIVPTLVKILISSDNKEVINTASLYLRVDTLLYWVTAMITITRNALQGLGDKLTPVISSSIELVGKVILTFTLIKICGYWGVILTEPIVWVLMVIPLIVQAVRLCRKYENM</sequence>
<keyword evidence="2" id="KW-0813">Transport</keyword>
<name>A0A1G9UAD3_9FIRM</name>
<dbReference type="GO" id="GO:0042910">
    <property type="term" value="F:xenobiotic transmembrane transporter activity"/>
    <property type="evidence" value="ECO:0007669"/>
    <property type="project" value="InterPro"/>
</dbReference>
<comment type="subcellular location">
    <subcellularLocation>
        <location evidence="1">Cell membrane</location>
        <topology evidence="1">Multi-pass membrane protein</topology>
    </subcellularLocation>
</comment>
<evidence type="ECO:0000256" key="6">
    <source>
        <dbReference type="ARBA" id="ARBA00023136"/>
    </source>
</evidence>
<dbReference type="InterPro" id="IPR048279">
    <property type="entry name" value="MdtK-like"/>
</dbReference>
<dbReference type="InterPro" id="IPR052031">
    <property type="entry name" value="Membrane_Transporter-Flippase"/>
</dbReference>
<accession>A0A1G9UAD3</accession>
<dbReference type="OrthoDB" id="9776324at2"/>
<dbReference type="InterPro" id="IPR002528">
    <property type="entry name" value="MATE_fam"/>
</dbReference>
<dbReference type="PANTHER" id="PTHR43549">
    <property type="entry name" value="MULTIDRUG RESISTANCE PROTEIN YPNP-RELATED"/>
    <property type="match status" value="1"/>
</dbReference>
<feature type="transmembrane region" description="Helical" evidence="7">
    <location>
        <begin position="164"/>
        <end position="185"/>
    </location>
</feature>
<feature type="transmembrane region" description="Helical" evidence="7">
    <location>
        <begin position="314"/>
        <end position="334"/>
    </location>
</feature>
<dbReference type="GO" id="GO:0005886">
    <property type="term" value="C:plasma membrane"/>
    <property type="evidence" value="ECO:0007669"/>
    <property type="project" value="UniProtKB-SubCell"/>
</dbReference>
<dbReference type="NCBIfam" id="TIGR00797">
    <property type="entry name" value="matE"/>
    <property type="match status" value="1"/>
</dbReference>
<dbReference type="PANTHER" id="PTHR43549:SF3">
    <property type="entry name" value="MULTIDRUG RESISTANCE PROTEIN YPNP-RELATED"/>
    <property type="match status" value="1"/>
</dbReference>
<feature type="transmembrane region" description="Helical" evidence="7">
    <location>
        <begin position="60"/>
        <end position="81"/>
    </location>
</feature>
<evidence type="ECO:0000313" key="9">
    <source>
        <dbReference type="Proteomes" id="UP000187651"/>
    </source>
</evidence>
<evidence type="ECO:0000256" key="3">
    <source>
        <dbReference type="ARBA" id="ARBA00022475"/>
    </source>
</evidence>
<keyword evidence="3" id="KW-1003">Cell membrane</keyword>
<evidence type="ECO:0000256" key="1">
    <source>
        <dbReference type="ARBA" id="ARBA00004651"/>
    </source>
</evidence>
<evidence type="ECO:0000256" key="4">
    <source>
        <dbReference type="ARBA" id="ARBA00022692"/>
    </source>
</evidence>
<dbReference type="EMBL" id="FNHZ01000001">
    <property type="protein sequence ID" value="SDM56684.1"/>
    <property type="molecule type" value="Genomic_DNA"/>
</dbReference>
<dbReference type="AlphaFoldDB" id="A0A1G9UAD3"/>
<evidence type="ECO:0000313" key="8">
    <source>
        <dbReference type="EMBL" id="SDM56684.1"/>
    </source>
</evidence>
<dbReference type="Proteomes" id="UP000187651">
    <property type="component" value="Unassembled WGS sequence"/>
</dbReference>
<dbReference type="RefSeq" id="WP_074520911.1">
    <property type="nucleotide sequence ID" value="NZ_FNHZ01000001.1"/>
</dbReference>
<keyword evidence="4 7" id="KW-0812">Transmembrane</keyword>
<evidence type="ECO:0000256" key="7">
    <source>
        <dbReference type="SAM" id="Phobius"/>
    </source>
</evidence>
<evidence type="ECO:0000256" key="5">
    <source>
        <dbReference type="ARBA" id="ARBA00022989"/>
    </source>
</evidence>
<dbReference type="CDD" id="cd13138">
    <property type="entry name" value="MATE_yoeA_like"/>
    <property type="match status" value="1"/>
</dbReference>
<evidence type="ECO:0000256" key="2">
    <source>
        <dbReference type="ARBA" id="ARBA00022448"/>
    </source>
</evidence>
<protein>
    <submittedName>
        <fullName evidence="8">Putative efflux protein, MATE family</fullName>
    </submittedName>
</protein>
<feature type="transmembrane region" description="Helical" evidence="7">
    <location>
        <begin position="235"/>
        <end position="260"/>
    </location>
</feature>
<feature type="transmembrane region" description="Helical" evidence="7">
    <location>
        <begin position="93"/>
        <end position="113"/>
    </location>
</feature>